<accession>A0A7Z7PNQ0</accession>
<evidence type="ECO:0000313" key="1">
    <source>
        <dbReference type="EMBL" id="SSC13235.1"/>
    </source>
</evidence>
<name>A0A7Z7PNQ0_9BACT</name>
<organism evidence="1 2">
    <name type="scientific">Mesotoga infera</name>
    <dbReference type="NCBI Taxonomy" id="1236046"/>
    <lineage>
        <taxon>Bacteria</taxon>
        <taxon>Thermotogati</taxon>
        <taxon>Thermotogota</taxon>
        <taxon>Thermotogae</taxon>
        <taxon>Kosmotogales</taxon>
        <taxon>Kosmotogaceae</taxon>
        <taxon>Mesotoga</taxon>
    </lineage>
</organism>
<reference evidence="1 2" key="1">
    <citation type="submission" date="2017-01" db="EMBL/GenBank/DDBJ databases">
        <authorList>
            <person name="Erauso G."/>
        </authorList>
    </citation>
    <scope>NUCLEOTIDE SEQUENCE [LARGE SCALE GENOMIC DNA]</scope>
    <source>
        <strain evidence="1">MESINF1</strain>
    </source>
</reference>
<sequence length="85" mass="10203">MDRIEELLERFMETIQSRNIDQIDEATLNTILHEEFDASERSELEEVLGSLLGEVSKMADDPKEYFFRNDEERLMEYLKEKEKKD</sequence>
<evidence type="ECO:0008006" key="3">
    <source>
        <dbReference type="Google" id="ProtNLM"/>
    </source>
</evidence>
<dbReference type="AlphaFoldDB" id="A0A7Z7PNQ0"/>
<proteinExistence type="predicted"/>
<evidence type="ECO:0000313" key="2">
    <source>
        <dbReference type="Proteomes" id="UP000250796"/>
    </source>
</evidence>
<keyword evidence="2" id="KW-1185">Reference proteome</keyword>
<dbReference type="RefSeq" id="WP_169699405.1">
    <property type="nucleotide sequence ID" value="NZ_LS974202.1"/>
</dbReference>
<gene>
    <name evidence="1" type="ORF">MESINF_1791</name>
</gene>
<protein>
    <recommendedName>
        <fullName evidence="3">Chromosome segregation protein SMC</fullName>
    </recommendedName>
</protein>
<dbReference type="EMBL" id="LS974202">
    <property type="protein sequence ID" value="SSC13235.1"/>
    <property type="molecule type" value="Genomic_DNA"/>
</dbReference>
<dbReference type="KEGG" id="minf:MESINF_1791"/>
<dbReference type="Proteomes" id="UP000250796">
    <property type="component" value="Chromosome MESINF"/>
</dbReference>